<dbReference type="PANTHER" id="PTHR30055">
    <property type="entry name" value="HTH-TYPE TRANSCRIPTIONAL REGULATOR RUTR"/>
    <property type="match status" value="1"/>
</dbReference>
<name>A0A150IQ34_9EURY</name>
<sequence>MKENDKKTETEEKILDAALKVFARKGFDAATTRVIAEESGYTEMTLFRKFGTKKNLFDEVMNRGNLQIEEGSGKLSVLTDIKDAGEFLRSFVKTLDEFVFQNFEYFHLTIIEDSSTIKPMVRITIDNLTEYFSKNFPNKEIDYTSFGYSISTFIYSLNIERYYGRKATFENYDESLDKLVDILNCMLENKKIKG</sequence>
<dbReference type="InterPro" id="IPR050109">
    <property type="entry name" value="HTH-type_TetR-like_transc_reg"/>
</dbReference>
<evidence type="ECO:0000313" key="5">
    <source>
        <dbReference type="Proteomes" id="UP000075578"/>
    </source>
</evidence>
<reference evidence="4 5" key="1">
    <citation type="journal article" date="2016" name="ISME J.">
        <title>Chasing the elusive Euryarchaeota class WSA2: genomes reveal a uniquely fastidious methyl-reducing methanogen.</title>
        <authorList>
            <person name="Nobu M.K."/>
            <person name="Narihiro T."/>
            <person name="Kuroda K."/>
            <person name="Mei R."/>
            <person name="Liu W.T."/>
        </authorList>
    </citation>
    <scope>NUCLEOTIDE SEQUENCE [LARGE SCALE GENOMIC DNA]</scope>
    <source>
        <strain evidence="4">U1lsi0528_Bin089</strain>
    </source>
</reference>
<comment type="caution">
    <text evidence="4">The sequence shown here is derived from an EMBL/GenBank/DDBJ whole genome shotgun (WGS) entry which is preliminary data.</text>
</comment>
<dbReference type="PROSITE" id="PS50977">
    <property type="entry name" value="HTH_TETR_2"/>
    <property type="match status" value="1"/>
</dbReference>
<dbReference type="GO" id="GO:0003700">
    <property type="term" value="F:DNA-binding transcription factor activity"/>
    <property type="evidence" value="ECO:0007669"/>
    <property type="project" value="TreeGrafter"/>
</dbReference>
<dbReference type="Proteomes" id="UP000075578">
    <property type="component" value="Unassembled WGS sequence"/>
</dbReference>
<keyword evidence="1 2" id="KW-0238">DNA-binding</keyword>
<dbReference type="PANTHER" id="PTHR30055:SF226">
    <property type="entry name" value="HTH-TYPE TRANSCRIPTIONAL REGULATOR PKSA"/>
    <property type="match status" value="1"/>
</dbReference>
<dbReference type="Pfam" id="PF00440">
    <property type="entry name" value="TetR_N"/>
    <property type="match status" value="1"/>
</dbReference>
<dbReference type="InterPro" id="IPR009057">
    <property type="entry name" value="Homeodomain-like_sf"/>
</dbReference>
<dbReference type="PATRIC" id="fig|1705564.3.peg.1860"/>
<organism evidence="4 5">
    <name type="scientific">Candidatus Methanofastidiosum methylothiophilum</name>
    <dbReference type="NCBI Taxonomy" id="1705564"/>
    <lineage>
        <taxon>Archaea</taxon>
        <taxon>Methanobacteriati</taxon>
        <taxon>Methanobacteriota</taxon>
        <taxon>Stenosarchaea group</taxon>
        <taxon>Candidatus Methanofastidiosia</taxon>
        <taxon>Candidatus Methanofastidiosales</taxon>
        <taxon>Candidatus Methanofastidiosaceae</taxon>
        <taxon>Candidatus Methanofastidiosum</taxon>
    </lineage>
</organism>
<evidence type="ECO:0000256" key="1">
    <source>
        <dbReference type="ARBA" id="ARBA00023125"/>
    </source>
</evidence>
<dbReference type="PRINTS" id="PR00455">
    <property type="entry name" value="HTHTETR"/>
</dbReference>
<dbReference type="GO" id="GO:0000976">
    <property type="term" value="F:transcription cis-regulatory region binding"/>
    <property type="evidence" value="ECO:0007669"/>
    <property type="project" value="TreeGrafter"/>
</dbReference>
<evidence type="ECO:0000259" key="3">
    <source>
        <dbReference type="PROSITE" id="PS50977"/>
    </source>
</evidence>
<proteinExistence type="predicted"/>
<dbReference type="AlphaFoldDB" id="A0A150IQ34"/>
<gene>
    <name evidence="4" type="ORF">AMQ74_01729</name>
</gene>
<accession>A0A150IQ34</accession>
<dbReference type="Gene3D" id="1.10.357.10">
    <property type="entry name" value="Tetracycline Repressor, domain 2"/>
    <property type="match status" value="1"/>
</dbReference>
<feature type="DNA-binding region" description="H-T-H motif" evidence="2">
    <location>
        <begin position="31"/>
        <end position="50"/>
    </location>
</feature>
<dbReference type="EMBL" id="LNGD01000172">
    <property type="protein sequence ID" value="KYC46972.1"/>
    <property type="molecule type" value="Genomic_DNA"/>
</dbReference>
<dbReference type="SUPFAM" id="SSF46689">
    <property type="entry name" value="Homeodomain-like"/>
    <property type="match status" value="1"/>
</dbReference>
<evidence type="ECO:0000313" key="4">
    <source>
        <dbReference type="EMBL" id="KYC46972.1"/>
    </source>
</evidence>
<feature type="domain" description="HTH tetR-type" evidence="3">
    <location>
        <begin position="8"/>
        <end position="68"/>
    </location>
</feature>
<dbReference type="InterPro" id="IPR001647">
    <property type="entry name" value="HTH_TetR"/>
</dbReference>
<protein>
    <submittedName>
        <fullName evidence="4">DNA-binding transcriptional repressor AcrR</fullName>
    </submittedName>
</protein>
<evidence type="ECO:0000256" key="2">
    <source>
        <dbReference type="PROSITE-ProRule" id="PRU00335"/>
    </source>
</evidence>